<dbReference type="Proteomes" id="UP001469553">
    <property type="component" value="Unassembled WGS sequence"/>
</dbReference>
<dbReference type="SMART" id="SM00139">
    <property type="entry name" value="MyTH4"/>
    <property type="match status" value="1"/>
</dbReference>
<dbReference type="PANTHER" id="PTHR22692">
    <property type="entry name" value="MYOSIN VII, XV"/>
    <property type="match status" value="1"/>
</dbReference>
<keyword evidence="4" id="KW-1185">Reference proteome</keyword>
<reference evidence="3 4" key="1">
    <citation type="submission" date="2021-06" db="EMBL/GenBank/DDBJ databases">
        <authorList>
            <person name="Palmer J.M."/>
        </authorList>
    </citation>
    <scope>NUCLEOTIDE SEQUENCE [LARGE SCALE GENOMIC DNA]</scope>
    <source>
        <strain evidence="3 4">AS_MEX2019</strain>
        <tissue evidence="3">Muscle</tissue>
    </source>
</reference>
<dbReference type="InterPro" id="IPR038185">
    <property type="entry name" value="MyTH4_dom_sf"/>
</dbReference>
<gene>
    <name evidence="3" type="ORF">AMECASPLE_026909</name>
</gene>
<feature type="compositionally biased region" description="Polar residues" evidence="1">
    <location>
        <begin position="465"/>
        <end position="477"/>
    </location>
</feature>
<dbReference type="PANTHER" id="PTHR22692:SF21">
    <property type="entry name" value="MYOSIN XVA"/>
    <property type="match status" value="1"/>
</dbReference>
<feature type="region of interest" description="Disordered" evidence="1">
    <location>
        <begin position="305"/>
        <end position="343"/>
    </location>
</feature>
<feature type="compositionally biased region" description="Polar residues" evidence="1">
    <location>
        <begin position="399"/>
        <end position="411"/>
    </location>
</feature>
<feature type="domain" description="MyTH4" evidence="2">
    <location>
        <begin position="1"/>
        <end position="129"/>
    </location>
</feature>
<protein>
    <recommendedName>
        <fullName evidence="2">MyTH4 domain-containing protein</fullName>
    </recommendedName>
</protein>
<evidence type="ECO:0000256" key="1">
    <source>
        <dbReference type="SAM" id="MobiDB-lite"/>
    </source>
</evidence>
<feature type="compositionally biased region" description="Basic and acidic residues" evidence="1">
    <location>
        <begin position="448"/>
        <end position="461"/>
    </location>
</feature>
<organism evidence="3 4">
    <name type="scientific">Ameca splendens</name>
    <dbReference type="NCBI Taxonomy" id="208324"/>
    <lineage>
        <taxon>Eukaryota</taxon>
        <taxon>Metazoa</taxon>
        <taxon>Chordata</taxon>
        <taxon>Craniata</taxon>
        <taxon>Vertebrata</taxon>
        <taxon>Euteleostomi</taxon>
        <taxon>Actinopterygii</taxon>
        <taxon>Neopterygii</taxon>
        <taxon>Teleostei</taxon>
        <taxon>Neoteleostei</taxon>
        <taxon>Acanthomorphata</taxon>
        <taxon>Ovalentaria</taxon>
        <taxon>Atherinomorphae</taxon>
        <taxon>Cyprinodontiformes</taxon>
        <taxon>Goodeidae</taxon>
        <taxon>Ameca</taxon>
    </lineage>
</organism>
<feature type="region of interest" description="Disordered" evidence="1">
    <location>
        <begin position="244"/>
        <end position="279"/>
    </location>
</feature>
<comment type="caution">
    <text evidence="3">The sequence shown here is derived from an EMBL/GenBank/DDBJ whole genome shotgun (WGS) entry which is preliminary data.</text>
</comment>
<feature type="non-terminal residue" evidence="3">
    <location>
        <position position="477"/>
    </location>
</feature>
<proteinExistence type="predicted"/>
<name>A0ABV0YSB0_9TELE</name>
<dbReference type="InterPro" id="IPR000857">
    <property type="entry name" value="MyTH4_dom"/>
</dbReference>
<dbReference type="PROSITE" id="PS51016">
    <property type="entry name" value="MYTH4"/>
    <property type="match status" value="1"/>
</dbReference>
<dbReference type="EMBL" id="JAHRIP010040421">
    <property type="protein sequence ID" value="MEQ2296666.1"/>
    <property type="molecule type" value="Genomic_DNA"/>
</dbReference>
<evidence type="ECO:0000259" key="2">
    <source>
        <dbReference type="PROSITE" id="PS51016"/>
    </source>
</evidence>
<dbReference type="InterPro" id="IPR051567">
    <property type="entry name" value="Unconventional_Myosin_ATPase"/>
</dbReference>
<dbReference type="Pfam" id="PF00784">
    <property type="entry name" value="MyTH4"/>
    <property type="match status" value="1"/>
</dbReference>
<accession>A0ABV0YSB0</accession>
<sequence>VLRFMGDPHLNGAQENLFGNYIIQRGLTSAGLRDEILAQVVNQVWRNTNSENAERGWLLLLGCVCSFAPSPKMEKHLLKFVSDHAPAGCQVLLQHRLIQANQKMQQSSGSFPEVARTYPLSLLEWTANRKKANIVLHVHCFDGGSFLCPVHSWTSGEDVAGHILRHRGVSDWWRGSSVLMKEHSQWVELAGHDYVLDLIADLELPVDFPKQKSYFIISTDNPARVRANASLTLLGSGFDSDEDLPSSFPLSSSRPAYSLPDSDGYYSHESDTFSDGQTQRGMDRYLDSLFDPVLSDDGINMEKTGLSTRMKGRGGVGIAGEGRGEGQTSPTRPYPPGIHPGGSEEMVLTQQQQAIINQQAIILAQQMTMQAMAIQQQMLSSFPPVAPAPRSPPSHHHTNLPQHSHTPSPTKESSESHKPSPASVHRKTSTTHRLPPEDVVRSSVSNTERIDPSHDIKDIIKQHQPAGTTSSPGSPAQ</sequence>
<dbReference type="Gene3D" id="1.25.40.530">
    <property type="entry name" value="MyTH4 domain"/>
    <property type="match status" value="1"/>
</dbReference>
<evidence type="ECO:0000313" key="4">
    <source>
        <dbReference type="Proteomes" id="UP001469553"/>
    </source>
</evidence>
<feature type="non-terminal residue" evidence="3">
    <location>
        <position position="1"/>
    </location>
</feature>
<feature type="region of interest" description="Disordered" evidence="1">
    <location>
        <begin position="382"/>
        <end position="477"/>
    </location>
</feature>
<evidence type="ECO:0000313" key="3">
    <source>
        <dbReference type="EMBL" id="MEQ2296666.1"/>
    </source>
</evidence>